<reference evidence="2" key="1">
    <citation type="journal article" date="2016" name="BMC Biol.">
        <title>Parallel evolution of highly conserved plastid genome architecture in red seaweeds and seed plants.</title>
        <authorList>
            <person name="Lee J."/>
            <person name="Cho C.H."/>
            <person name="Park S.I."/>
            <person name="Choi J.W."/>
            <person name="Song H.S."/>
            <person name="West J.A."/>
            <person name="Bhattacharya D."/>
            <person name="Yoon H.S."/>
        </authorList>
    </citation>
    <scope>NUCLEOTIDE SEQUENCE</scope>
</reference>
<protein>
    <submittedName>
        <fullName evidence="2">Cytochrome b6-f complex subunit VI</fullName>
    </submittedName>
</protein>
<sequence length="31" mass="3461">MSVLFGYILCLVISLAIPVTFFFGLKTIKLI</sequence>
<keyword evidence="2" id="KW-0934">Plastid</keyword>
<dbReference type="RefSeq" id="YP_009297252.1">
    <property type="nucleotide sequence ID" value="NC_031175.1"/>
</dbReference>
<accession>A0A1C9CE03</accession>
<proteinExistence type="predicted"/>
<evidence type="ECO:0000313" key="2">
    <source>
        <dbReference type="EMBL" id="AOM66595.1"/>
    </source>
</evidence>
<keyword evidence="1" id="KW-1133">Transmembrane helix</keyword>
<dbReference type="GeneID" id="29073732"/>
<evidence type="ECO:0000256" key="1">
    <source>
        <dbReference type="SAM" id="Phobius"/>
    </source>
</evidence>
<feature type="transmembrane region" description="Helical" evidence="1">
    <location>
        <begin position="6"/>
        <end position="25"/>
    </location>
</feature>
<keyword evidence="1" id="KW-0812">Transmembrane</keyword>
<keyword evidence="1" id="KW-0472">Membrane</keyword>
<dbReference type="EMBL" id="KX284720">
    <property type="protein sequence ID" value="AOM66595.1"/>
    <property type="molecule type" value="Genomic_DNA"/>
</dbReference>
<dbReference type="AlphaFoldDB" id="A0A1C9CE03"/>
<gene>
    <name evidence="2" type="primary">petL</name>
    <name evidence="2" type="ORF">Psor_120</name>
</gene>
<geneLocation type="plastid" evidence="2"/>
<name>A0A1C9CE03_PORSO</name>
<organism evidence="2">
    <name type="scientific">Porphyridium sordidum</name>
    <name type="common">Red alga</name>
    <dbReference type="NCBI Taxonomy" id="28024"/>
    <lineage>
        <taxon>Eukaryota</taxon>
        <taxon>Rhodophyta</taxon>
        <taxon>Bangiophyceae</taxon>
        <taxon>Porphyridiales</taxon>
        <taxon>Porphyridiaceae</taxon>
        <taxon>Porphyridium</taxon>
    </lineage>
</organism>